<comment type="similarity">
    <text evidence="1">Belongs to the glycosyl hydrolase 5 (cellulase A) family.</text>
</comment>
<proteinExistence type="inferred from homology"/>
<sequence length="110" mass="12282">GEWTTAPTDCAKYLNGRGVGARYDGTFPGSTKHGDCSTFTGDGNKFSSEYKTFLRKFYEAQVSAFERGGQGWFYWTWKAEEAHDWSYQAGLAGGWIPTNPSDRQFPNICG</sequence>
<evidence type="ECO:0000256" key="1">
    <source>
        <dbReference type="ARBA" id="ARBA00005641"/>
    </source>
</evidence>
<evidence type="ECO:0000256" key="3">
    <source>
        <dbReference type="ARBA" id="ARBA00023295"/>
    </source>
</evidence>
<dbReference type="InterPro" id="IPR017853">
    <property type="entry name" value="GH"/>
</dbReference>
<keyword evidence="2" id="KW-0378">Hydrolase</keyword>
<dbReference type="PANTHER" id="PTHR31297">
    <property type="entry name" value="GLUCAN ENDO-1,6-BETA-GLUCOSIDASE B"/>
    <property type="match status" value="1"/>
</dbReference>
<evidence type="ECO:0000256" key="2">
    <source>
        <dbReference type="ARBA" id="ARBA00022801"/>
    </source>
</evidence>
<dbReference type="Gene3D" id="3.20.20.80">
    <property type="entry name" value="Glycosidases"/>
    <property type="match status" value="1"/>
</dbReference>
<dbReference type="EMBL" id="CAJNJQ010001092">
    <property type="protein sequence ID" value="CAE7119159.1"/>
    <property type="molecule type" value="Genomic_DNA"/>
</dbReference>
<comment type="caution">
    <text evidence="4">The sequence shown here is derived from an EMBL/GenBank/DDBJ whole genome shotgun (WGS) entry which is preliminary data.</text>
</comment>
<dbReference type="GO" id="GO:0009251">
    <property type="term" value="P:glucan catabolic process"/>
    <property type="evidence" value="ECO:0007669"/>
    <property type="project" value="TreeGrafter"/>
</dbReference>
<organism evidence="4 5">
    <name type="scientific">Rhizoctonia solani</name>
    <dbReference type="NCBI Taxonomy" id="456999"/>
    <lineage>
        <taxon>Eukaryota</taxon>
        <taxon>Fungi</taxon>
        <taxon>Dikarya</taxon>
        <taxon>Basidiomycota</taxon>
        <taxon>Agaricomycotina</taxon>
        <taxon>Agaricomycetes</taxon>
        <taxon>Cantharellales</taxon>
        <taxon>Ceratobasidiaceae</taxon>
        <taxon>Rhizoctonia</taxon>
    </lineage>
</organism>
<protein>
    <submittedName>
        <fullName evidence="4">Uncharacterized protein</fullName>
    </submittedName>
</protein>
<accession>A0A8H3E240</accession>
<dbReference type="AlphaFoldDB" id="A0A8H3E240"/>
<evidence type="ECO:0000313" key="5">
    <source>
        <dbReference type="Proteomes" id="UP000663827"/>
    </source>
</evidence>
<reference evidence="4" key="1">
    <citation type="submission" date="2021-01" db="EMBL/GenBank/DDBJ databases">
        <authorList>
            <person name="Kaushik A."/>
        </authorList>
    </citation>
    <scope>NUCLEOTIDE SEQUENCE</scope>
    <source>
        <strain evidence="4">AG5</strain>
    </source>
</reference>
<dbReference type="InterPro" id="IPR050386">
    <property type="entry name" value="Glycosyl_hydrolase_5"/>
</dbReference>
<name>A0A8H3E240_9AGAM</name>
<dbReference type="GO" id="GO:0009986">
    <property type="term" value="C:cell surface"/>
    <property type="evidence" value="ECO:0007669"/>
    <property type="project" value="TreeGrafter"/>
</dbReference>
<dbReference type="Proteomes" id="UP000663827">
    <property type="component" value="Unassembled WGS sequence"/>
</dbReference>
<gene>
    <name evidence="4" type="ORF">RDB_LOCUS54675</name>
</gene>
<keyword evidence="3" id="KW-0326">Glycosidase</keyword>
<dbReference type="GO" id="GO:0008422">
    <property type="term" value="F:beta-glucosidase activity"/>
    <property type="evidence" value="ECO:0007669"/>
    <property type="project" value="TreeGrafter"/>
</dbReference>
<feature type="non-terminal residue" evidence="4">
    <location>
        <position position="1"/>
    </location>
</feature>
<dbReference type="GO" id="GO:0005576">
    <property type="term" value="C:extracellular region"/>
    <property type="evidence" value="ECO:0007669"/>
    <property type="project" value="TreeGrafter"/>
</dbReference>
<evidence type="ECO:0000313" key="4">
    <source>
        <dbReference type="EMBL" id="CAE7119159.1"/>
    </source>
</evidence>
<dbReference type="SUPFAM" id="SSF51445">
    <property type="entry name" value="(Trans)glycosidases"/>
    <property type="match status" value="1"/>
</dbReference>
<dbReference type="PANTHER" id="PTHR31297:SF42">
    <property type="entry name" value="GLYCOSIDE HYDROLASE FAMILY 5 DOMAIN-CONTAINING PROTEIN"/>
    <property type="match status" value="1"/>
</dbReference>